<evidence type="ECO:0000256" key="1">
    <source>
        <dbReference type="SAM" id="MobiDB-lite"/>
    </source>
</evidence>
<dbReference type="AlphaFoldDB" id="A0ABD0W0M5"/>
<gene>
    <name evidence="2" type="ORF">UPYG_G00337290</name>
</gene>
<evidence type="ECO:0000313" key="3">
    <source>
        <dbReference type="Proteomes" id="UP001557470"/>
    </source>
</evidence>
<reference evidence="2 3" key="1">
    <citation type="submission" date="2024-06" db="EMBL/GenBank/DDBJ databases">
        <authorList>
            <person name="Pan Q."/>
            <person name="Wen M."/>
            <person name="Jouanno E."/>
            <person name="Zahm M."/>
            <person name="Klopp C."/>
            <person name="Cabau C."/>
            <person name="Louis A."/>
            <person name="Berthelot C."/>
            <person name="Parey E."/>
            <person name="Roest Crollius H."/>
            <person name="Montfort J."/>
            <person name="Robinson-Rechavi M."/>
            <person name="Bouchez O."/>
            <person name="Lampietro C."/>
            <person name="Lopez Roques C."/>
            <person name="Donnadieu C."/>
            <person name="Postlethwait J."/>
            <person name="Bobe J."/>
            <person name="Verreycken H."/>
            <person name="Guiguen Y."/>
        </authorList>
    </citation>
    <scope>NUCLEOTIDE SEQUENCE [LARGE SCALE GENOMIC DNA]</scope>
    <source>
        <strain evidence="2">Up_M1</strain>
        <tissue evidence="2">Testis</tissue>
    </source>
</reference>
<protein>
    <submittedName>
        <fullName evidence="2">Uncharacterized protein</fullName>
    </submittedName>
</protein>
<name>A0ABD0W0M5_UMBPY</name>
<evidence type="ECO:0000313" key="2">
    <source>
        <dbReference type="EMBL" id="KAL0962223.1"/>
    </source>
</evidence>
<organism evidence="2 3">
    <name type="scientific">Umbra pygmaea</name>
    <name type="common">Eastern mudminnow</name>
    <dbReference type="NCBI Taxonomy" id="75934"/>
    <lineage>
        <taxon>Eukaryota</taxon>
        <taxon>Metazoa</taxon>
        <taxon>Chordata</taxon>
        <taxon>Craniata</taxon>
        <taxon>Vertebrata</taxon>
        <taxon>Euteleostomi</taxon>
        <taxon>Actinopterygii</taxon>
        <taxon>Neopterygii</taxon>
        <taxon>Teleostei</taxon>
        <taxon>Protacanthopterygii</taxon>
        <taxon>Esociformes</taxon>
        <taxon>Umbridae</taxon>
        <taxon>Umbra</taxon>
    </lineage>
</organism>
<feature type="compositionally biased region" description="Basic and acidic residues" evidence="1">
    <location>
        <begin position="8"/>
        <end position="17"/>
    </location>
</feature>
<sequence length="110" mass="12806">MTRLGVKHIHDDRDGRCDSPMSSRPQTPSNGLYDPPGWKLRRSMSTASQRYMLDQEEVHPLLLRERRTASQRTKLLRRTVSVPVEGRNPHPEIGMSNYQPKAVHCMNYRH</sequence>
<accession>A0ABD0W0M5</accession>
<keyword evidence="3" id="KW-1185">Reference proteome</keyword>
<dbReference type="EMBL" id="JAGEUA010000011">
    <property type="protein sequence ID" value="KAL0962223.1"/>
    <property type="molecule type" value="Genomic_DNA"/>
</dbReference>
<feature type="compositionally biased region" description="Polar residues" evidence="1">
    <location>
        <begin position="20"/>
        <end position="30"/>
    </location>
</feature>
<proteinExistence type="predicted"/>
<feature type="region of interest" description="Disordered" evidence="1">
    <location>
        <begin position="1"/>
        <end position="38"/>
    </location>
</feature>
<comment type="caution">
    <text evidence="2">The sequence shown here is derived from an EMBL/GenBank/DDBJ whole genome shotgun (WGS) entry which is preliminary data.</text>
</comment>
<dbReference type="Proteomes" id="UP001557470">
    <property type="component" value="Unassembled WGS sequence"/>
</dbReference>